<evidence type="ECO:0000313" key="2">
    <source>
        <dbReference type="Proteomes" id="UP001578633"/>
    </source>
</evidence>
<evidence type="ECO:0000313" key="1">
    <source>
        <dbReference type="EMBL" id="KAL1798826.1"/>
    </source>
</evidence>
<protein>
    <submittedName>
        <fullName evidence="1">Uncharacterized protein</fullName>
    </submittedName>
</protein>
<proteinExistence type="predicted"/>
<dbReference type="RefSeq" id="XP_069309410.1">
    <property type="nucleotide sequence ID" value="XM_069449653.1"/>
</dbReference>
<comment type="caution">
    <text evidence="1">The sequence shown here is derived from an EMBL/GenBank/DDBJ whole genome shotgun (WGS) entry which is preliminary data.</text>
</comment>
<reference evidence="1 2" key="1">
    <citation type="submission" date="2024-09" db="EMBL/GenBank/DDBJ databases">
        <title>T2T genomes of carrot and Alternaria dauci and their utility for understanding host-pathogen interaction during carrot leaf blight disease.</title>
        <authorList>
            <person name="Liu W."/>
            <person name="Xu S."/>
            <person name="Ou C."/>
            <person name="Liu X."/>
            <person name="Zhuang F."/>
            <person name="Deng X.W."/>
        </authorList>
    </citation>
    <scope>NUCLEOTIDE SEQUENCE [LARGE SCALE GENOMIC DNA]</scope>
    <source>
        <strain evidence="1 2">A2016</strain>
    </source>
</reference>
<dbReference type="Proteomes" id="UP001578633">
    <property type="component" value="Chromosome 2"/>
</dbReference>
<organism evidence="1 2">
    <name type="scientific">Alternaria dauci</name>
    <dbReference type="NCBI Taxonomy" id="48095"/>
    <lineage>
        <taxon>Eukaryota</taxon>
        <taxon>Fungi</taxon>
        <taxon>Dikarya</taxon>
        <taxon>Ascomycota</taxon>
        <taxon>Pezizomycotina</taxon>
        <taxon>Dothideomycetes</taxon>
        <taxon>Pleosporomycetidae</taxon>
        <taxon>Pleosporales</taxon>
        <taxon>Pleosporineae</taxon>
        <taxon>Pleosporaceae</taxon>
        <taxon>Alternaria</taxon>
        <taxon>Alternaria sect. Porri</taxon>
    </lineage>
</organism>
<dbReference type="GeneID" id="96083185"/>
<gene>
    <name evidence="1" type="ORF">ACET3X_002863</name>
</gene>
<sequence>MQPVTLPITTTSKHRSFILPDAARGVGMIVTPVLMARGAQEAKLSRGHVTFTERVNGEDGFLGVIQKIDGPY</sequence>
<accession>A0ABR3UQR9</accession>
<name>A0ABR3UQR9_9PLEO</name>
<keyword evidence="2" id="KW-1185">Reference proteome</keyword>
<dbReference type="EMBL" id="JBHGVX010000002">
    <property type="protein sequence ID" value="KAL1798826.1"/>
    <property type="molecule type" value="Genomic_DNA"/>
</dbReference>